<evidence type="ECO:0000313" key="1">
    <source>
        <dbReference type="EMBL" id="KAK3047513.1"/>
    </source>
</evidence>
<keyword evidence="2" id="KW-1185">Reference proteome</keyword>
<evidence type="ECO:0000313" key="2">
    <source>
        <dbReference type="Proteomes" id="UP001186974"/>
    </source>
</evidence>
<dbReference type="Proteomes" id="UP001186974">
    <property type="component" value="Unassembled WGS sequence"/>
</dbReference>
<reference evidence="1" key="1">
    <citation type="submission" date="2024-09" db="EMBL/GenBank/DDBJ databases">
        <title>Black Yeasts Isolated from many extreme environments.</title>
        <authorList>
            <person name="Coleine C."/>
            <person name="Stajich J.E."/>
            <person name="Selbmann L."/>
        </authorList>
    </citation>
    <scope>NUCLEOTIDE SEQUENCE</scope>
    <source>
        <strain evidence="1">CCFEE 5737</strain>
    </source>
</reference>
<accession>A0ACC3CWT7</accession>
<sequence>MSDQEDYGDDDFYDDYFYVEDSYDICDDLAEHAVPSPPPFEAPEWDDHSRFDYWNDL</sequence>
<dbReference type="EMBL" id="JAWDJW010010352">
    <property type="protein sequence ID" value="KAK3047513.1"/>
    <property type="molecule type" value="Genomic_DNA"/>
</dbReference>
<name>A0ACC3CWT7_9PEZI</name>
<gene>
    <name evidence="1" type="ORF">LTS18_013140</name>
</gene>
<protein>
    <submittedName>
        <fullName evidence="1">Uncharacterized protein</fullName>
    </submittedName>
</protein>
<feature type="non-terminal residue" evidence="1">
    <location>
        <position position="57"/>
    </location>
</feature>
<comment type="caution">
    <text evidence="1">The sequence shown here is derived from an EMBL/GenBank/DDBJ whole genome shotgun (WGS) entry which is preliminary data.</text>
</comment>
<organism evidence="1 2">
    <name type="scientific">Coniosporium uncinatum</name>
    <dbReference type="NCBI Taxonomy" id="93489"/>
    <lineage>
        <taxon>Eukaryota</taxon>
        <taxon>Fungi</taxon>
        <taxon>Dikarya</taxon>
        <taxon>Ascomycota</taxon>
        <taxon>Pezizomycotina</taxon>
        <taxon>Dothideomycetes</taxon>
        <taxon>Dothideomycetes incertae sedis</taxon>
        <taxon>Coniosporium</taxon>
    </lineage>
</organism>
<proteinExistence type="predicted"/>